<dbReference type="InterPro" id="IPR022603">
    <property type="entry name" value="DUF3152"/>
</dbReference>
<dbReference type="KEGG" id="ske:Sked_27660"/>
<dbReference type="SUPFAM" id="SSF55486">
    <property type="entry name" value="Metalloproteases ('zincins'), catalytic domain"/>
    <property type="match status" value="1"/>
</dbReference>
<sequence length="260" mass="26711">MASRVDDRASRDGDREAVDGAGSGSVLSANPLDTDTLDAVAAARPGADEPAEAVDPAASEVEAPVVPVLPEGVDEVGFAAGMLSTHVPADAGGALEVVPGAEEAPGTGEVLTVRVQVEAGLDVDGAKVADVVLSTLNDARSWGGDGSRTFARTDAADATFTVTLASPATVDRLCAPLDTGGLWSCGVTDHAVLNYLRWVEGSPNYGDDMAAYRQYLVNHEVGHVLGHRHEQCGATTDLAPVMVQQSGATIRCVPNGWPFP</sequence>
<accession>D1BAW7</accession>
<dbReference type="AlphaFoldDB" id="D1BAW7"/>
<gene>
    <name evidence="3" type="ordered locus">Sked_27660</name>
</gene>
<reference evidence="3 4" key="1">
    <citation type="journal article" date="2009" name="Stand. Genomic Sci.">
        <title>Complete genome sequence of Sanguibacter keddieii type strain (ST-74).</title>
        <authorList>
            <person name="Ivanova N."/>
            <person name="Sikorski J."/>
            <person name="Sims D."/>
            <person name="Brettin T."/>
            <person name="Detter J.C."/>
            <person name="Han C."/>
            <person name="Lapidus A."/>
            <person name="Copeland A."/>
            <person name="Glavina Del Rio T."/>
            <person name="Nolan M."/>
            <person name="Chen F."/>
            <person name="Lucas S."/>
            <person name="Tice H."/>
            <person name="Cheng J.F."/>
            <person name="Bruce D."/>
            <person name="Goodwin L."/>
            <person name="Pitluck S."/>
            <person name="Pati A."/>
            <person name="Mavromatis K."/>
            <person name="Chen A."/>
            <person name="Palaniappan K."/>
            <person name="D'haeseleer P."/>
            <person name="Chain P."/>
            <person name="Bristow J."/>
            <person name="Eisen J.A."/>
            <person name="Markowitz V."/>
            <person name="Hugenholtz P."/>
            <person name="Goker M."/>
            <person name="Pukall R."/>
            <person name="Klenk H.P."/>
            <person name="Kyrpides N.C."/>
        </authorList>
    </citation>
    <scope>NUCLEOTIDE SEQUENCE [LARGE SCALE GENOMIC DNA]</scope>
    <source>
        <strain evidence="4">ATCC 51767 / DSM 10542 / NCFB 3025 / ST-74</strain>
    </source>
</reference>
<name>D1BAW7_SANKS</name>
<proteinExistence type="predicted"/>
<dbReference type="EMBL" id="CP001819">
    <property type="protein sequence ID" value="ACZ22668.1"/>
    <property type="molecule type" value="Genomic_DNA"/>
</dbReference>
<evidence type="ECO:0000256" key="1">
    <source>
        <dbReference type="SAM" id="MobiDB-lite"/>
    </source>
</evidence>
<keyword evidence="4" id="KW-1185">Reference proteome</keyword>
<organism evidence="3 4">
    <name type="scientific">Sanguibacter keddieii (strain ATCC 51767 / DSM 10542 / NCFB 3025 / ST-74)</name>
    <dbReference type="NCBI Taxonomy" id="446469"/>
    <lineage>
        <taxon>Bacteria</taxon>
        <taxon>Bacillati</taxon>
        <taxon>Actinomycetota</taxon>
        <taxon>Actinomycetes</taxon>
        <taxon>Micrococcales</taxon>
        <taxon>Sanguibacteraceae</taxon>
        <taxon>Sanguibacter</taxon>
    </lineage>
</organism>
<protein>
    <recommendedName>
        <fullName evidence="2">DUF3152 domain-containing protein</fullName>
    </recommendedName>
</protein>
<dbReference type="Pfam" id="PF11350">
    <property type="entry name" value="DUF3152"/>
    <property type="match status" value="1"/>
</dbReference>
<evidence type="ECO:0000259" key="2">
    <source>
        <dbReference type="Pfam" id="PF11350"/>
    </source>
</evidence>
<feature type="domain" description="DUF3152" evidence="2">
    <location>
        <begin position="88"/>
        <end position="246"/>
    </location>
</feature>
<evidence type="ECO:0000313" key="3">
    <source>
        <dbReference type="EMBL" id="ACZ22668.1"/>
    </source>
</evidence>
<dbReference type="eggNOG" id="COG5479">
    <property type="taxonomic scope" value="Bacteria"/>
</dbReference>
<dbReference type="Proteomes" id="UP000000322">
    <property type="component" value="Chromosome"/>
</dbReference>
<feature type="region of interest" description="Disordered" evidence="1">
    <location>
        <begin position="1"/>
        <end position="59"/>
    </location>
</feature>
<dbReference type="HOGENOM" id="CLU_037318_1_1_11"/>
<dbReference type="STRING" id="446469.Sked_27660"/>
<evidence type="ECO:0000313" key="4">
    <source>
        <dbReference type="Proteomes" id="UP000000322"/>
    </source>
</evidence>
<feature type="compositionally biased region" description="Low complexity" evidence="1">
    <location>
        <begin position="32"/>
        <end position="45"/>
    </location>
</feature>
<feature type="compositionally biased region" description="Basic and acidic residues" evidence="1">
    <location>
        <begin position="1"/>
        <end position="18"/>
    </location>
</feature>